<feature type="binding site" evidence="8">
    <location>
        <position position="62"/>
    </location>
    <ligand>
        <name>Zn(2+)</name>
        <dbReference type="ChEBI" id="CHEBI:29105"/>
        <label>1</label>
        <note>catalytic</note>
    </ligand>
</feature>
<dbReference type="InterPro" id="IPR013471">
    <property type="entry name" value="RNase_Z/BN"/>
</dbReference>
<evidence type="ECO:0000256" key="5">
    <source>
        <dbReference type="ARBA" id="ARBA00022759"/>
    </source>
</evidence>
<reference evidence="10" key="1">
    <citation type="submission" date="2016-11" db="EMBL/GenBank/DDBJ databases">
        <authorList>
            <person name="Varghese N."/>
            <person name="Submissions S."/>
        </authorList>
    </citation>
    <scope>NUCLEOTIDE SEQUENCE [LARGE SCALE GENOMIC DNA]</scope>
    <source>
        <strain evidence="10">DSM 26134</strain>
    </source>
</reference>
<proteinExistence type="inferred from homology"/>
<evidence type="ECO:0000256" key="3">
    <source>
        <dbReference type="ARBA" id="ARBA00022722"/>
    </source>
</evidence>
<dbReference type="NCBIfam" id="NF000801">
    <property type="entry name" value="PRK00055.1-3"/>
    <property type="match status" value="1"/>
</dbReference>
<feature type="binding site" evidence="8">
    <location>
        <position position="64"/>
    </location>
    <ligand>
        <name>Zn(2+)</name>
        <dbReference type="ChEBI" id="CHEBI:29105"/>
        <label>1</label>
        <note>catalytic</note>
    </ligand>
</feature>
<dbReference type="EMBL" id="FRAA01000004">
    <property type="protein sequence ID" value="SHK27628.1"/>
    <property type="molecule type" value="Genomic_DNA"/>
</dbReference>
<evidence type="ECO:0000313" key="9">
    <source>
        <dbReference type="EMBL" id="SHK27628.1"/>
    </source>
</evidence>
<keyword evidence="4 8" id="KW-0479">Metal-binding</keyword>
<evidence type="ECO:0000313" key="10">
    <source>
        <dbReference type="Proteomes" id="UP000184474"/>
    </source>
</evidence>
<feature type="active site" description="Proton acceptor" evidence="8">
    <location>
        <position position="66"/>
    </location>
</feature>
<comment type="similarity">
    <text evidence="8">Belongs to the RNase Z family.</text>
</comment>
<evidence type="ECO:0000256" key="2">
    <source>
        <dbReference type="ARBA" id="ARBA00022694"/>
    </source>
</evidence>
<protein>
    <recommendedName>
        <fullName evidence="8">Ribonuclease Z</fullName>
        <shortName evidence="8">RNase Z</shortName>
        <ecNumber evidence="8">3.1.26.11</ecNumber>
    </recommendedName>
    <alternativeName>
        <fullName evidence="8">tRNA 3 endonuclease</fullName>
    </alternativeName>
    <alternativeName>
        <fullName evidence="8">tRNase Z</fullName>
    </alternativeName>
</protein>
<dbReference type="PANTHER" id="PTHR46018">
    <property type="entry name" value="ZINC PHOSPHODIESTERASE ELAC PROTEIN 1"/>
    <property type="match status" value="1"/>
</dbReference>
<feature type="binding site" evidence="8">
    <location>
        <position position="67"/>
    </location>
    <ligand>
        <name>Zn(2+)</name>
        <dbReference type="ChEBI" id="CHEBI:29105"/>
        <label>2</label>
        <note>catalytic</note>
    </ligand>
</feature>
<dbReference type="GO" id="GO:0042781">
    <property type="term" value="F:3'-tRNA processing endoribonuclease activity"/>
    <property type="evidence" value="ECO:0007669"/>
    <property type="project" value="UniProtKB-UniRule"/>
</dbReference>
<accession>A0A1M6R5L1</accession>
<evidence type="ECO:0000256" key="7">
    <source>
        <dbReference type="ARBA" id="ARBA00022833"/>
    </source>
</evidence>
<dbReference type="AlphaFoldDB" id="A0A1M6R5L1"/>
<sequence length="304" mass="34645">MSFSVKILGSNASVPAHNRNQTSQLLTMMQVPFLIDCGEGTQVQLKKNKIKAQKIDYIFISHLHGDHYYGLIGLISSLHLYGRKKDLNIYGPPGLKEILAINLKHSQTALNYKINLTEWIYGEQQLLMETQNITVHSFPLNHRIPCSGFIFREKPKKRRIDRSKVIADIPPSKIISLKNGNDVFDQDGNLQYKNEDYTLDPAPSRAYAFCSDTKYDEAIIPYIHGVDILYHEATFMDNMKDRAAQTHHTTTIEAGLIAQKAQVNKLLIGHFSTRYKELLPMLAETKTIFENTELALEGYEFSID</sequence>
<keyword evidence="2 8" id="KW-0819">tRNA processing</keyword>
<dbReference type="STRING" id="156994.SAMN04488028_10444"/>
<dbReference type="InterPro" id="IPR036866">
    <property type="entry name" value="RibonucZ/Hydroxyglut_hydro"/>
</dbReference>
<feature type="binding site" evidence="8">
    <location>
        <position position="212"/>
    </location>
    <ligand>
        <name>Zn(2+)</name>
        <dbReference type="ChEBI" id="CHEBI:29105"/>
        <label>2</label>
        <note>catalytic</note>
    </ligand>
</feature>
<comment type="function">
    <text evidence="8">Zinc phosphodiesterase, which displays some tRNA 3'-processing endonuclease activity. Probably involved in tRNA maturation, by removing a 3'-trailer from precursor tRNA.</text>
</comment>
<dbReference type="Pfam" id="PF23023">
    <property type="entry name" value="Anti-Pycsar_Apyc1"/>
    <property type="match status" value="1"/>
</dbReference>
<comment type="cofactor">
    <cofactor evidence="8">
        <name>Zn(2+)</name>
        <dbReference type="ChEBI" id="CHEBI:29105"/>
    </cofactor>
    <text evidence="8">Binds 2 Zn(2+) ions.</text>
</comment>
<evidence type="ECO:0000256" key="1">
    <source>
        <dbReference type="ARBA" id="ARBA00011738"/>
    </source>
</evidence>
<dbReference type="Gene3D" id="3.60.15.10">
    <property type="entry name" value="Ribonuclease Z/Hydroxyacylglutathione hydrolase-like"/>
    <property type="match status" value="1"/>
</dbReference>
<evidence type="ECO:0000256" key="4">
    <source>
        <dbReference type="ARBA" id="ARBA00022723"/>
    </source>
</evidence>
<feature type="binding site" evidence="8">
    <location>
        <position position="142"/>
    </location>
    <ligand>
        <name>Zn(2+)</name>
        <dbReference type="ChEBI" id="CHEBI:29105"/>
        <label>1</label>
        <note>catalytic</note>
    </ligand>
</feature>
<dbReference type="CDD" id="cd07717">
    <property type="entry name" value="RNaseZ_ZiPD-like_MBL-fold"/>
    <property type="match status" value="1"/>
</dbReference>
<dbReference type="NCBIfam" id="TIGR02651">
    <property type="entry name" value="RNase_Z"/>
    <property type="match status" value="1"/>
</dbReference>
<comment type="catalytic activity">
    <reaction evidence="8">
        <text>Endonucleolytic cleavage of RNA, removing extra 3' nucleotides from tRNA precursor, generating 3' termini of tRNAs. A 3'-hydroxy group is left at the tRNA terminus and a 5'-phosphoryl group is left at the trailer molecule.</text>
        <dbReference type="EC" id="3.1.26.11"/>
    </reaction>
</comment>
<name>A0A1M6R5L1_REIAG</name>
<evidence type="ECO:0000256" key="6">
    <source>
        <dbReference type="ARBA" id="ARBA00022801"/>
    </source>
</evidence>
<feature type="binding site" evidence="8">
    <location>
        <position position="212"/>
    </location>
    <ligand>
        <name>Zn(2+)</name>
        <dbReference type="ChEBI" id="CHEBI:29105"/>
        <label>1</label>
        <note>catalytic</note>
    </ligand>
</feature>
<feature type="binding site" evidence="8">
    <location>
        <position position="270"/>
    </location>
    <ligand>
        <name>Zn(2+)</name>
        <dbReference type="ChEBI" id="CHEBI:29105"/>
        <label>2</label>
        <note>catalytic</note>
    </ligand>
</feature>
<dbReference type="PANTHER" id="PTHR46018:SF2">
    <property type="entry name" value="ZINC PHOSPHODIESTERASE ELAC PROTEIN 1"/>
    <property type="match status" value="1"/>
</dbReference>
<keyword evidence="10" id="KW-1185">Reference proteome</keyword>
<dbReference type="EC" id="3.1.26.11" evidence="8"/>
<keyword evidence="6 8" id="KW-0378">Hydrolase</keyword>
<dbReference type="SUPFAM" id="SSF56281">
    <property type="entry name" value="Metallo-hydrolase/oxidoreductase"/>
    <property type="match status" value="1"/>
</dbReference>
<dbReference type="GO" id="GO:0008270">
    <property type="term" value="F:zinc ion binding"/>
    <property type="evidence" value="ECO:0007669"/>
    <property type="project" value="UniProtKB-UniRule"/>
</dbReference>
<organism evidence="9 10">
    <name type="scientific">Reichenbachiella agariperforans</name>
    <dbReference type="NCBI Taxonomy" id="156994"/>
    <lineage>
        <taxon>Bacteria</taxon>
        <taxon>Pseudomonadati</taxon>
        <taxon>Bacteroidota</taxon>
        <taxon>Cytophagia</taxon>
        <taxon>Cytophagales</taxon>
        <taxon>Reichenbachiellaceae</taxon>
        <taxon>Reichenbachiella</taxon>
    </lineage>
</organism>
<keyword evidence="5 8" id="KW-0255">Endonuclease</keyword>
<gene>
    <name evidence="8" type="primary">rnz</name>
    <name evidence="9" type="ORF">SAMN04488028_10444</name>
</gene>
<dbReference type="Proteomes" id="UP000184474">
    <property type="component" value="Unassembled WGS sequence"/>
</dbReference>
<dbReference type="RefSeq" id="WP_073122644.1">
    <property type="nucleotide sequence ID" value="NZ_FRAA01000004.1"/>
</dbReference>
<keyword evidence="3 8" id="KW-0540">Nuclease</keyword>
<evidence type="ECO:0000256" key="8">
    <source>
        <dbReference type="HAMAP-Rule" id="MF_01818"/>
    </source>
</evidence>
<feature type="binding site" evidence="8">
    <location>
        <position position="66"/>
    </location>
    <ligand>
        <name>Zn(2+)</name>
        <dbReference type="ChEBI" id="CHEBI:29105"/>
        <label>2</label>
        <note>catalytic</note>
    </ligand>
</feature>
<keyword evidence="7 8" id="KW-0862">Zinc</keyword>
<dbReference type="HAMAP" id="MF_01818">
    <property type="entry name" value="RNase_Z_BN"/>
    <property type="match status" value="1"/>
</dbReference>
<comment type="subunit">
    <text evidence="1 8">Homodimer.</text>
</comment>